<feature type="signal peptide" evidence="5">
    <location>
        <begin position="1"/>
        <end position="19"/>
    </location>
</feature>
<comment type="domain">
    <text evidence="5">The RxLR-dEER motif acts to carry the protein into the host cell cytoplasm through binding to cell surface phosphatidylinositol-3-phosphate.</text>
</comment>
<evidence type="ECO:0000256" key="3">
    <source>
        <dbReference type="ARBA" id="ARBA00022525"/>
    </source>
</evidence>
<evidence type="ECO:0000256" key="4">
    <source>
        <dbReference type="ARBA" id="ARBA00022729"/>
    </source>
</evidence>
<evidence type="ECO:0000313" key="7">
    <source>
        <dbReference type="Proteomes" id="UP000237271"/>
    </source>
</evidence>
<protein>
    <recommendedName>
        <fullName evidence="5">RxLR effector protein</fullName>
    </recommendedName>
</protein>
<keyword evidence="4 5" id="KW-0732">Signal</keyword>
<reference evidence="6 7" key="1">
    <citation type="journal article" date="2017" name="Genome Biol. Evol.">
        <title>Phytophthora megakarya and P. palmivora, closely related causal agents of cacao black pod rot, underwent increases in genome sizes and gene numbers by different mechanisms.</title>
        <authorList>
            <person name="Ali S.S."/>
            <person name="Shao J."/>
            <person name="Lary D.J."/>
            <person name="Kronmiller B."/>
            <person name="Shen D."/>
            <person name="Strem M.D."/>
            <person name="Amoako-Attah I."/>
            <person name="Akrofi A.Y."/>
            <person name="Begoude B.A."/>
            <person name="Ten Hoopen G.M."/>
            <person name="Coulibaly K."/>
            <person name="Kebe B.I."/>
            <person name="Melnick R.L."/>
            <person name="Guiltinan M.J."/>
            <person name="Tyler B.M."/>
            <person name="Meinhardt L.W."/>
            <person name="Bailey B.A."/>
        </authorList>
    </citation>
    <scope>NUCLEOTIDE SEQUENCE [LARGE SCALE GENOMIC DNA]</scope>
    <source>
        <strain evidence="7">sbr112.9</strain>
    </source>
</reference>
<proteinExistence type="inferred from homology"/>
<sequence>MRRNLYLLVSAVALVVVSAANENHYVKLLDVTTTDAVQMVDGTRERSGTRFLRLKEENVHNDELDSADEERNIGTLAKQFSKLESFKGLQKADDLLTSAQSPKMTNVEKDLWVKINRNPVAKKFAKQFEEEGWDSQILKMKMGITPTTPTYHMKYRAFELLLNLRKYDDIAKTEDIGQKLLVKVTDDDLAKKFFGAFIDGKSTAQKVKTEMGITKNTIAGSPELNAYSLLQ</sequence>
<evidence type="ECO:0000256" key="2">
    <source>
        <dbReference type="ARBA" id="ARBA00010400"/>
    </source>
</evidence>
<comment type="function">
    <text evidence="5">Effector that suppresses plant defense responses during pathogen infection.</text>
</comment>
<dbReference type="InterPro" id="IPR031825">
    <property type="entry name" value="RXLR"/>
</dbReference>
<evidence type="ECO:0000313" key="6">
    <source>
        <dbReference type="EMBL" id="POM70782.1"/>
    </source>
</evidence>
<keyword evidence="3 5" id="KW-0964">Secreted</keyword>
<keyword evidence="7" id="KW-1185">Reference proteome</keyword>
<dbReference type="Pfam" id="PF16810">
    <property type="entry name" value="RXLR"/>
    <property type="match status" value="1"/>
</dbReference>
<comment type="similarity">
    <text evidence="2 5">Belongs to the RxLR effector family.</text>
</comment>
<evidence type="ECO:0000256" key="5">
    <source>
        <dbReference type="RuleBase" id="RU367124"/>
    </source>
</evidence>
<dbReference type="OrthoDB" id="124001at2759"/>
<feature type="non-terminal residue" evidence="6">
    <location>
        <position position="231"/>
    </location>
</feature>
<dbReference type="Proteomes" id="UP000237271">
    <property type="component" value="Unassembled WGS sequence"/>
</dbReference>
<feature type="chain" id="PRO_5044957521" description="RxLR effector protein" evidence="5">
    <location>
        <begin position="20"/>
        <end position="231"/>
    </location>
</feature>
<evidence type="ECO:0000256" key="1">
    <source>
        <dbReference type="ARBA" id="ARBA00004613"/>
    </source>
</evidence>
<dbReference type="EMBL" id="NCKW01006784">
    <property type="protein sequence ID" value="POM70782.1"/>
    <property type="molecule type" value="Genomic_DNA"/>
</dbReference>
<comment type="subcellular location">
    <subcellularLocation>
        <location evidence="1 5">Secreted</location>
    </subcellularLocation>
</comment>
<dbReference type="AlphaFoldDB" id="A0A2P4XZ05"/>
<name>A0A2P4XZ05_9STRA</name>
<organism evidence="6 7">
    <name type="scientific">Phytophthora palmivora</name>
    <dbReference type="NCBI Taxonomy" id="4796"/>
    <lineage>
        <taxon>Eukaryota</taxon>
        <taxon>Sar</taxon>
        <taxon>Stramenopiles</taxon>
        <taxon>Oomycota</taxon>
        <taxon>Peronosporomycetes</taxon>
        <taxon>Peronosporales</taxon>
        <taxon>Peronosporaceae</taxon>
        <taxon>Phytophthora</taxon>
    </lineage>
</organism>
<comment type="caution">
    <text evidence="6">The sequence shown here is derived from an EMBL/GenBank/DDBJ whole genome shotgun (WGS) entry which is preliminary data.</text>
</comment>
<accession>A0A2P4XZ05</accession>
<gene>
    <name evidence="6" type="ORF">PHPALM_12730</name>
</gene>